<sequence length="16" mass="1706">ILGRGYEFPDRGAAAL</sequence>
<evidence type="ECO:0000313" key="1">
    <source>
        <dbReference type="EMBL" id="KUM58250.1"/>
    </source>
</evidence>
<keyword evidence="2" id="KW-1185">Reference proteome</keyword>
<name>A0A117NLT8_PENFR</name>
<comment type="caution">
    <text evidence="1">The sequence shown here is derived from an EMBL/GenBank/DDBJ whole genome shotgun (WGS) entry which is preliminary data.</text>
</comment>
<organism evidence="1 2">
    <name type="scientific">Penicillium freii</name>
    <dbReference type="NCBI Taxonomy" id="48697"/>
    <lineage>
        <taxon>Eukaryota</taxon>
        <taxon>Fungi</taxon>
        <taxon>Dikarya</taxon>
        <taxon>Ascomycota</taxon>
        <taxon>Pezizomycotina</taxon>
        <taxon>Eurotiomycetes</taxon>
        <taxon>Eurotiomycetidae</taxon>
        <taxon>Eurotiales</taxon>
        <taxon>Aspergillaceae</taxon>
        <taxon>Penicillium</taxon>
    </lineage>
</organism>
<reference evidence="1 2" key="1">
    <citation type="submission" date="2015-10" db="EMBL/GenBank/DDBJ databases">
        <title>Genome sequencing of Penicillium freii.</title>
        <authorList>
            <person name="Nguyen H.D."/>
            <person name="Visagie C.M."/>
            <person name="Seifert K.A."/>
        </authorList>
    </citation>
    <scope>NUCLEOTIDE SEQUENCE [LARGE SCALE GENOMIC DNA]</scope>
    <source>
        <strain evidence="1 2">DAOM 242723</strain>
    </source>
</reference>
<protein>
    <submittedName>
        <fullName evidence="1">Uncharacterized protein</fullName>
    </submittedName>
</protein>
<dbReference type="Proteomes" id="UP000055045">
    <property type="component" value="Unassembled WGS sequence"/>
</dbReference>
<accession>A0A117NLT8</accession>
<feature type="non-terminal residue" evidence="1">
    <location>
        <position position="1"/>
    </location>
</feature>
<dbReference type="EMBL" id="LLXE01000297">
    <property type="protein sequence ID" value="KUM58250.1"/>
    <property type="molecule type" value="Genomic_DNA"/>
</dbReference>
<dbReference type="AlphaFoldDB" id="A0A117NLT8"/>
<proteinExistence type="predicted"/>
<gene>
    <name evidence="1" type="ORF">ACN42_g8919</name>
</gene>
<evidence type="ECO:0000313" key="2">
    <source>
        <dbReference type="Proteomes" id="UP000055045"/>
    </source>
</evidence>